<dbReference type="Proteomes" id="UP000054564">
    <property type="component" value="Unassembled WGS sequence"/>
</dbReference>
<organism evidence="1 2">
    <name type="scientific">Puccinia striiformis f. sp. tritici PST-78</name>
    <dbReference type="NCBI Taxonomy" id="1165861"/>
    <lineage>
        <taxon>Eukaryota</taxon>
        <taxon>Fungi</taxon>
        <taxon>Dikarya</taxon>
        <taxon>Basidiomycota</taxon>
        <taxon>Pucciniomycotina</taxon>
        <taxon>Pucciniomycetes</taxon>
        <taxon>Pucciniales</taxon>
        <taxon>Pucciniaceae</taxon>
        <taxon>Puccinia</taxon>
    </lineage>
</organism>
<keyword evidence="2" id="KW-1185">Reference proteome</keyword>
<evidence type="ECO:0000313" key="1">
    <source>
        <dbReference type="EMBL" id="KNE90910.1"/>
    </source>
</evidence>
<protein>
    <submittedName>
        <fullName evidence="1">Uncharacterized protein</fullName>
    </submittedName>
</protein>
<dbReference type="EMBL" id="AJIL01000229">
    <property type="protein sequence ID" value="KNE90910.1"/>
    <property type="molecule type" value="Genomic_DNA"/>
</dbReference>
<comment type="caution">
    <text evidence="1">The sequence shown here is derived from an EMBL/GenBank/DDBJ whole genome shotgun (WGS) entry which is preliminary data.</text>
</comment>
<evidence type="ECO:0000313" key="2">
    <source>
        <dbReference type="Proteomes" id="UP000054564"/>
    </source>
</evidence>
<sequence>MHSNNLGVHPNPHHFLVCIEITWSAQNSVAEVFEGLPHKYDFSLDDLVSGDNDPNLAIEEIINKSQILENLQCHLLPSVKGQITSLLTSLDLQHDSQGTHPDPDVESTLGILSDLELTMTSTLSSIKILARRSNLPDNQHDHHLQNLKRYRCARLDLYIAGIIKPTINSLLLCCGGFMRCCGLALADLASVREEVLGLTSSIRRITAAACGLIDATIAFFRKSDWALIQEGWLMAEQVFDVQLEHLTSLVDLPRDSEPELALRIIPSEEPDLIERTIMETRRKATREQMMEVARSTISLVKLGRILAKKLSKMIPPIFAQDSLMNSETLEQFHDLFGPIGEPLKILTSHLRYFQEIDQTITSVDRDQIDTLVTSLSENMKSTMTFLASRLIFFEDHDDTVSPESDHFMAWSGTLEELWNKAVDRLLEIIWSLEVEPEHQIEQAT</sequence>
<proteinExistence type="predicted"/>
<reference evidence="2" key="1">
    <citation type="submission" date="2014-03" db="EMBL/GenBank/DDBJ databases">
        <title>The Genome Sequence of Puccinia striiformis f. sp. tritici PST-78.</title>
        <authorList>
            <consortium name="The Broad Institute Genome Sequencing Platform"/>
            <person name="Cuomo C."/>
            <person name="Hulbert S."/>
            <person name="Chen X."/>
            <person name="Walker B."/>
            <person name="Young S.K."/>
            <person name="Zeng Q."/>
            <person name="Gargeya S."/>
            <person name="Fitzgerald M."/>
            <person name="Haas B."/>
            <person name="Abouelleil A."/>
            <person name="Alvarado L."/>
            <person name="Arachchi H.M."/>
            <person name="Berlin A.M."/>
            <person name="Chapman S.B."/>
            <person name="Goldberg J."/>
            <person name="Griggs A."/>
            <person name="Gujja S."/>
            <person name="Hansen M."/>
            <person name="Howarth C."/>
            <person name="Imamovic A."/>
            <person name="Larimer J."/>
            <person name="McCowan C."/>
            <person name="Montmayeur A."/>
            <person name="Murphy C."/>
            <person name="Neiman D."/>
            <person name="Pearson M."/>
            <person name="Priest M."/>
            <person name="Roberts A."/>
            <person name="Saif S."/>
            <person name="Shea T."/>
            <person name="Sisk P."/>
            <person name="Sykes S."/>
            <person name="Wortman J."/>
            <person name="Nusbaum C."/>
            <person name="Birren B."/>
        </authorList>
    </citation>
    <scope>NUCLEOTIDE SEQUENCE [LARGE SCALE GENOMIC DNA]</scope>
    <source>
        <strain evidence="2">race PST-78</strain>
    </source>
</reference>
<gene>
    <name evidence="1" type="ORF">PSTG_15656</name>
</gene>
<dbReference type="AlphaFoldDB" id="A0A0L0UV67"/>
<name>A0A0L0UV67_9BASI</name>
<accession>A0A0L0UV67</accession>
<dbReference type="PANTHER" id="PTHR33069">
    <property type="entry name" value="CHROMOSOME 7, WHOLE GENOME SHOTGUN SEQUENCE-RELATED"/>
    <property type="match status" value="1"/>
</dbReference>
<dbReference type="PANTHER" id="PTHR33069:SF3">
    <property type="entry name" value="DYNEIN HEAVY CHAIN TAIL DOMAIN-CONTAINING PROTEIN"/>
    <property type="match status" value="1"/>
</dbReference>